<dbReference type="EMBL" id="BSYO01000027">
    <property type="protein sequence ID" value="GMH23929.1"/>
    <property type="molecule type" value="Genomic_DNA"/>
</dbReference>
<proteinExistence type="predicted"/>
<name>A0AAD3T7N5_NEPGR</name>
<sequence length="278" mass="31032">MSGSINVGGSKCDKKCPQVNWLQHANSHDNFSNQNKFLSSNFLFSLPTQKPRSEGTIDARSMGCHMQNIGRLQRPLVEKAWQTLSSFQLSQRNYFKPGKSIPLGKDASIVQDVRKHATLESLNDKTGKPLKNIERHQILGESYGQIDDTGSFIAPSFPMSRSAKAGKTLEGQIWSKVSMLQSSCSKVVDRPSGDHFTFTREIKGQANTTTDGLSDDDILGNIDVDQIVMDHYHSASTLNHQFQSFRQFLHLCLVIAQIGIVRATYHRIYARTAVMDVS</sequence>
<evidence type="ECO:0000313" key="2">
    <source>
        <dbReference type="Proteomes" id="UP001279734"/>
    </source>
</evidence>
<keyword evidence="2" id="KW-1185">Reference proteome</keyword>
<comment type="caution">
    <text evidence="1">The sequence shown here is derived from an EMBL/GenBank/DDBJ whole genome shotgun (WGS) entry which is preliminary data.</text>
</comment>
<gene>
    <name evidence="1" type="ORF">Nepgr_025772</name>
</gene>
<protein>
    <submittedName>
        <fullName evidence="1">Uncharacterized protein</fullName>
    </submittedName>
</protein>
<dbReference type="Proteomes" id="UP001279734">
    <property type="component" value="Unassembled WGS sequence"/>
</dbReference>
<reference evidence="1" key="1">
    <citation type="submission" date="2023-05" db="EMBL/GenBank/DDBJ databases">
        <title>Nepenthes gracilis genome sequencing.</title>
        <authorList>
            <person name="Fukushima K."/>
        </authorList>
    </citation>
    <scope>NUCLEOTIDE SEQUENCE</scope>
    <source>
        <strain evidence="1">SING2019-196</strain>
    </source>
</reference>
<evidence type="ECO:0000313" key="1">
    <source>
        <dbReference type="EMBL" id="GMH23929.1"/>
    </source>
</evidence>
<organism evidence="1 2">
    <name type="scientific">Nepenthes gracilis</name>
    <name type="common">Slender pitcher plant</name>
    <dbReference type="NCBI Taxonomy" id="150966"/>
    <lineage>
        <taxon>Eukaryota</taxon>
        <taxon>Viridiplantae</taxon>
        <taxon>Streptophyta</taxon>
        <taxon>Embryophyta</taxon>
        <taxon>Tracheophyta</taxon>
        <taxon>Spermatophyta</taxon>
        <taxon>Magnoliopsida</taxon>
        <taxon>eudicotyledons</taxon>
        <taxon>Gunneridae</taxon>
        <taxon>Pentapetalae</taxon>
        <taxon>Caryophyllales</taxon>
        <taxon>Nepenthaceae</taxon>
        <taxon>Nepenthes</taxon>
    </lineage>
</organism>
<accession>A0AAD3T7N5</accession>
<dbReference type="AlphaFoldDB" id="A0AAD3T7N5"/>